<dbReference type="AlphaFoldDB" id="A0A1H9G1L9"/>
<sequence>MAGATALTGLAVLLSAVITSHVADRSATQVIEHAIGQQFQTVADGRQARLLDEIQGLENLLQTLAHGRLVQDAVYGFIRPFASYQIAPQCSAYSRAAA</sequence>
<dbReference type="EMBL" id="FOFO01000031">
    <property type="protein sequence ID" value="SEQ44055.1"/>
    <property type="molecule type" value="Genomic_DNA"/>
</dbReference>
<evidence type="ECO:0000313" key="1">
    <source>
        <dbReference type="EMBL" id="SEQ44055.1"/>
    </source>
</evidence>
<evidence type="ECO:0000313" key="2">
    <source>
        <dbReference type="Proteomes" id="UP000199496"/>
    </source>
</evidence>
<accession>A0A1H9G1L9</accession>
<organism evidence="1 2">
    <name type="scientific">Ectothiorhodospira magna</name>
    <dbReference type="NCBI Taxonomy" id="867345"/>
    <lineage>
        <taxon>Bacteria</taxon>
        <taxon>Pseudomonadati</taxon>
        <taxon>Pseudomonadota</taxon>
        <taxon>Gammaproteobacteria</taxon>
        <taxon>Chromatiales</taxon>
        <taxon>Ectothiorhodospiraceae</taxon>
        <taxon>Ectothiorhodospira</taxon>
    </lineage>
</organism>
<gene>
    <name evidence="1" type="ORF">SAMN05421693_13127</name>
</gene>
<keyword evidence="2" id="KW-1185">Reference proteome</keyword>
<dbReference type="STRING" id="867345.SAMN05421693_13127"/>
<proteinExistence type="predicted"/>
<name>A0A1H9G1L9_9GAMM</name>
<dbReference type="Proteomes" id="UP000199496">
    <property type="component" value="Unassembled WGS sequence"/>
</dbReference>
<protein>
    <submittedName>
        <fullName evidence="1">Methyl-accepting chemotaxis protein</fullName>
    </submittedName>
</protein>
<reference evidence="1 2" key="1">
    <citation type="submission" date="2016-10" db="EMBL/GenBank/DDBJ databases">
        <authorList>
            <person name="de Groot N.N."/>
        </authorList>
    </citation>
    <scope>NUCLEOTIDE SEQUENCE [LARGE SCALE GENOMIC DNA]</scope>
    <source>
        <strain evidence="1 2">B7-7</strain>
    </source>
</reference>